<dbReference type="EnsemblMetazoa" id="XM_011683342">
    <property type="protein sequence ID" value="XP_011681644"/>
    <property type="gene ID" value="LOC105446452"/>
</dbReference>
<organism evidence="2 3">
    <name type="scientific">Strongylocentrotus purpuratus</name>
    <name type="common">Purple sea urchin</name>
    <dbReference type="NCBI Taxonomy" id="7668"/>
    <lineage>
        <taxon>Eukaryota</taxon>
        <taxon>Metazoa</taxon>
        <taxon>Echinodermata</taxon>
        <taxon>Eleutherozoa</taxon>
        <taxon>Echinozoa</taxon>
        <taxon>Echinoidea</taxon>
        <taxon>Euechinoidea</taxon>
        <taxon>Echinacea</taxon>
        <taxon>Camarodonta</taxon>
        <taxon>Echinidea</taxon>
        <taxon>Strongylocentrotidae</taxon>
        <taxon>Strongylocentrotus</taxon>
    </lineage>
</organism>
<protein>
    <submittedName>
        <fullName evidence="2">Uncharacterized protein</fullName>
    </submittedName>
</protein>
<sequence>MTSPTGAVEAVGGIFEAEVMITILMPNTMISVMVSGGSGGMVLASGNFTSGSSGEIPEGEILVSEITSNSAFLRWKEYQLEPYTLMTSPTGAVVAVGDLLEPEVRITILMPDTMISVMIGGRDGGMVLASGNFTSGQIPDGEILVSDITSDSAFLQWKDYQLAPYTLMTSPTGSVETVGDIFESEVGITILMPNTTISVMIGGRDGGMVLASGNFTSGQIPEGEILVSDITSDSAFLQWQDYQLAPYTLMTSPTGAVEAVGDLLEPEVRITILMPDTKISVMIGGRDGGMVLASGNFTSGSPDECSMEMPPPRCNSGFTPTQHRACLAITTLFLFYTTLLLPRHHALFA</sequence>
<dbReference type="AlphaFoldDB" id="A0A7M7HJG4"/>
<keyword evidence="3" id="KW-1185">Reference proteome</keyword>
<accession>A0A7M7HJG4</accession>
<reference evidence="3" key="1">
    <citation type="submission" date="2015-02" db="EMBL/GenBank/DDBJ databases">
        <title>Genome sequencing for Strongylocentrotus purpuratus.</title>
        <authorList>
            <person name="Murali S."/>
            <person name="Liu Y."/>
            <person name="Vee V."/>
            <person name="English A."/>
            <person name="Wang M."/>
            <person name="Skinner E."/>
            <person name="Han Y."/>
            <person name="Muzny D.M."/>
            <person name="Worley K.C."/>
            <person name="Gibbs R.A."/>
        </authorList>
    </citation>
    <scope>NUCLEOTIDE SEQUENCE</scope>
</reference>
<dbReference type="RefSeq" id="XP_011681644.2">
    <property type="nucleotide sequence ID" value="XM_011683342.2"/>
</dbReference>
<dbReference type="KEGG" id="spu:105446452"/>
<evidence type="ECO:0000313" key="2">
    <source>
        <dbReference type="EnsemblMetazoa" id="XP_011681644"/>
    </source>
</evidence>
<dbReference type="GeneID" id="105446452"/>
<dbReference type="InterPro" id="IPR050991">
    <property type="entry name" value="ECM_Regulatory_Proteins"/>
</dbReference>
<dbReference type="PANTHER" id="PTHR46708:SF2">
    <property type="entry name" value="FIBRONECTIN TYPE-III DOMAIN-CONTAINING PROTEIN"/>
    <property type="match status" value="1"/>
</dbReference>
<evidence type="ECO:0000256" key="1">
    <source>
        <dbReference type="ARBA" id="ARBA00022737"/>
    </source>
</evidence>
<dbReference type="Proteomes" id="UP000007110">
    <property type="component" value="Unassembled WGS sequence"/>
</dbReference>
<dbReference type="PANTHER" id="PTHR46708">
    <property type="entry name" value="TENASCIN"/>
    <property type="match status" value="1"/>
</dbReference>
<evidence type="ECO:0000313" key="3">
    <source>
        <dbReference type="Proteomes" id="UP000007110"/>
    </source>
</evidence>
<proteinExistence type="predicted"/>
<dbReference type="InParanoid" id="A0A7M7HJG4"/>
<reference evidence="2" key="2">
    <citation type="submission" date="2021-01" db="UniProtKB">
        <authorList>
            <consortium name="EnsemblMetazoa"/>
        </authorList>
    </citation>
    <scope>IDENTIFICATION</scope>
</reference>
<keyword evidence="1" id="KW-0677">Repeat</keyword>
<name>A0A7M7HJG4_STRPU</name>